<sequence length="82" mass="9123">MTTALRERIERIEKSRGFDEDLYRRLRAIAKECRALMKEPYLSAEIGDLLYDERGLPRGSSTVPLSSPSSATNPTPNGSSPP</sequence>
<dbReference type="Proteomes" id="UP000253529">
    <property type="component" value="Unassembled WGS sequence"/>
</dbReference>
<dbReference type="AlphaFoldDB" id="A0A366FJU2"/>
<proteinExistence type="predicted"/>
<evidence type="ECO:0000313" key="3">
    <source>
        <dbReference type="Proteomes" id="UP000253529"/>
    </source>
</evidence>
<reference evidence="2 3" key="1">
    <citation type="submission" date="2018-06" db="EMBL/GenBank/DDBJ databases">
        <title>Genomic Encyclopedia of Type Strains, Phase IV (KMG-IV): sequencing the most valuable type-strain genomes for metagenomic binning, comparative biology and taxonomic classification.</title>
        <authorList>
            <person name="Goeker M."/>
        </authorList>
    </citation>
    <scope>NUCLEOTIDE SEQUENCE [LARGE SCALE GENOMIC DNA]</scope>
    <source>
        <strain evidence="2 3">DSM 24875</strain>
    </source>
</reference>
<accession>A0A366FJU2</accession>
<feature type="region of interest" description="Disordered" evidence="1">
    <location>
        <begin position="53"/>
        <end position="82"/>
    </location>
</feature>
<evidence type="ECO:0000313" key="2">
    <source>
        <dbReference type="EMBL" id="RBP14250.1"/>
    </source>
</evidence>
<gene>
    <name evidence="2" type="ORF">DFR50_1093</name>
</gene>
<dbReference type="Pfam" id="PF07704">
    <property type="entry name" value="PSK_trans_fac"/>
    <property type="match status" value="1"/>
</dbReference>
<keyword evidence="3" id="KW-1185">Reference proteome</keyword>
<evidence type="ECO:0000256" key="1">
    <source>
        <dbReference type="SAM" id="MobiDB-lite"/>
    </source>
</evidence>
<organism evidence="2 3">
    <name type="scientific">Roseiarcus fermentans</name>
    <dbReference type="NCBI Taxonomy" id="1473586"/>
    <lineage>
        <taxon>Bacteria</taxon>
        <taxon>Pseudomonadati</taxon>
        <taxon>Pseudomonadota</taxon>
        <taxon>Alphaproteobacteria</taxon>
        <taxon>Hyphomicrobiales</taxon>
        <taxon>Roseiarcaceae</taxon>
        <taxon>Roseiarcus</taxon>
    </lineage>
</organism>
<feature type="compositionally biased region" description="Low complexity" evidence="1">
    <location>
        <begin position="60"/>
        <end position="82"/>
    </location>
</feature>
<protein>
    <submittedName>
        <fullName evidence="2">Putative transcription factor</fullName>
    </submittedName>
</protein>
<comment type="caution">
    <text evidence="2">The sequence shown here is derived from an EMBL/GenBank/DDBJ whole genome shotgun (WGS) entry which is preliminary data.</text>
</comment>
<name>A0A366FJU2_9HYPH</name>
<dbReference type="InterPro" id="IPR011660">
    <property type="entry name" value="VapB-like"/>
</dbReference>
<dbReference type="EMBL" id="QNRK01000009">
    <property type="protein sequence ID" value="RBP14250.1"/>
    <property type="molecule type" value="Genomic_DNA"/>
</dbReference>